<keyword evidence="8" id="KW-1185">Reference proteome</keyword>
<name>A0A8G2FEA9_ACIRU</name>
<organism evidence="7 8">
    <name type="scientific">Acidiphilium rubrum</name>
    <dbReference type="NCBI Taxonomy" id="526"/>
    <lineage>
        <taxon>Bacteria</taxon>
        <taxon>Pseudomonadati</taxon>
        <taxon>Pseudomonadota</taxon>
        <taxon>Alphaproteobacteria</taxon>
        <taxon>Acetobacterales</taxon>
        <taxon>Acidocellaceae</taxon>
        <taxon>Acidiphilium</taxon>
    </lineage>
</organism>
<dbReference type="PANTHER" id="PTHR33931:SF2">
    <property type="entry name" value="HOLIN-LIKE PROTEIN CIDA"/>
    <property type="match status" value="1"/>
</dbReference>
<dbReference type="Pfam" id="PF03788">
    <property type="entry name" value="LrgA"/>
    <property type="match status" value="1"/>
</dbReference>
<comment type="subcellular location">
    <subcellularLocation>
        <location evidence="1">Cell membrane</location>
        <topology evidence="1">Multi-pass membrane protein</topology>
    </subcellularLocation>
</comment>
<dbReference type="PANTHER" id="PTHR33931">
    <property type="entry name" value="HOLIN-LIKE PROTEIN CIDA-RELATED"/>
    <property type="match status" value="1"/>
</dbReference>
<dbReference type="GO" id="GO:0005886">
    <property type="term" value="C:plasma membrane"/>
    <property type="evidence" value="ECO:0007669"/>
    <property type="project" value="UniProtKB-SubCell"/>
</dbReference>
<dbReference type="AlphaFoldDB" id="A0A8G2FEA9"/>
<dbReference type="RefSeq" id="WP_029312610.1">
    <property type="nucleotide sequence ID" value="NZ_FTNE01000019.1"/>
</dbReference>
<keyword evidence="4 6" id="KW-1133">Transmembrane helix</keyword>
<dbReference type="EMBL" id="FTNE01000019">
    <property type="protein sequence ID" value="SIR20839.1"/>
    <property type="molecule type" value="Genomic_DNA"/>
</dbReference>
<feature type="transmembrane region" description="Helical" evidence="6">
    <location>
        <begin position="83"/>
        <end position="109"/>
    </location>
</feature>
<gene>
    <name evidence="7" type="ORF">SAMN05421828_11933</name>
</gene>
<feature type="transmembrane region" description="Helical" evidence="6">
    <location>
        <begin position="57"/>
        <end position="77"/>
    </location>
</feature>
<evidence type="ECO:0000313" key="7">
    <source>
        <dbReference type="EMBL" id="SIR20839.1"/>
    </source>
</evidence>
<dbReference type="OrthoDB" id="385012at2"/>
<comment type="caution">
    <text evidence="7">The sequence shown here is derived from an EMBL/GenBank/DDBJ whole genome shotgun (WGS) entry which is preliminary data.</text>
</comment>
<reference evidence="7 8" key="1">
    <citation type="submission" date="2017-01" db="EMBL/GenBank/DDBJ databases">
        <authorList>
            <person name="Varghese N."/>
            <person name="Submissions S."/>
        </authorList>
    </citation>
    <scope>NUCLEOTIDE SEQUENCE [LARGE SCALE GENOMIC DNA]</scope>
    <source>
        <strain evidence="7 8">ATCC 35905</strain>
    </source>
</reference>
<proteinExistence type="predicted"/>
<keyword evidence="2" id="KW-1003">Cell membrane</keyword>
<accession>A0A8G2FEA9</accession>
<evidence type="ECO:0000256" key="6">
    <source>
        <dbReference type="SAM" id="Phobius"/>
    </source>
</evidence>
<dbReference type="Proteomes" id="UP000186308">
    <property type="component" value="Unassembled WGS sequence"/>
</dbReference>
<evidence type="ECO:0000256" key="4">
    <source>
        <dbReference type="ARBA" id="ARBA00022989"/>
    </source>
</evidence>
<dbReference type="InterPro" id="IPR005538">
    <property type="entry name" value="LrgA/CidA"/>
</dbReference>
<sequence>MVGAITLLLVCQLLGTIIAHAAGWPIPGPVLGLVFLLALLVWRGGPSPALHETSGGLLRQLGLLFVPAGVGIVNELHVIRVDALAIAVAVPVSTLLALGVTGTLMQIFARGDR</sequence>
<evidence type="ECO:0000256" key="5">
    <source>
        <dbReference type="ARBA" id="ARBA00023136"/>
    </source>
</evidence>
<evidence type="ECO:0000256" key="3">
    <source>
        <dbReference type="ARBA" id="ARBA00022692"/>
    </source>
</evidence>
<evidence type="ECO:0000256" key="2">
    <source>
        <dbReference type="ARBA" id="ARBA00022475"/>
    </source>
</evidence>
<protein>
    <submittedName>
        <fullName evidence="7">Holin-like protein</fullName>
    </submittedName>
</protein>
<keyword evidence="3 6" id="KW-0812">Transmembrane</keyword>
<keyword evidence="5 6" id="KW-0472">Membrane</keyword>
<evidence type="ECO:0000256" key="1">
    <source>
        <dbReference type="ARBA" id="ARBA00004651"/>
    </source>
</evidence>
<evidence type="ECO:0000313" key="8">
    <source>
        <dbReference type="Proteomes" id="UP000186308"/>
    </source>
</evidence>
<feature type="transmembrane region" description="Helical" evidence="6">
    <location>
        <begin position="29"/>
        <end position="45"/>
    </location>
</feature>